<feature type="region of interest" description="Disordered" evidence="1">
    <location>
        <begin position="942"/>
        <end position="966"/>
    </location>
</feature>
<feature type="region of interest" description="Disordered" evidence="1">
    <location>
        <begin position="826"/>
        <end position="859"/>
    </location>
</feature>
<gene>
    <name evidence="2" type="ORF">RRG08_058654</name>
</gene>
<feature type="compositionally biased region" description="Basic and acidic residues" evidence="1">
    <location>
        <begin position="452"/>
        <end position="462"/>
    </location>
</feature>
<feature type="region of interest" description="Disordered" evidence="1">
    <location>
        <begin position="391"/>
        <end position="426"/>
    </location>
</feature>
<comment type="caution">
    <text evidence="2">The sequence shown here is derived from an EMBL/GenBank/DDBJ whole genome shotgun (WGS) entry which is preliminary data.</text>
</comment>
<reference evidence="2" key="1">
    <citation type="journal article" date="2023" name="G3 (Bethesda)">
        <title>A reference genome for the long-term kleptoplast-retaining sea slug Elysia crispata morphotype clarki.</title>
        <authorList>
            <person name="Eastman K.E."/>
            <person name="Pendleton A.L."/>
            <person name="Shaikh M.A."/>
            <person name="Suttiyut T."/>
            <person name="Ogas R."/>
            <person name="Tomko P."/>
            <person name="Gavelis G."/>
            <person name="Widhalm J.R."/>
            <person name="Wisecaver J.H."/>
        </authorList>
    </citation>
    <scope>NUCLEOTIDE SEQUENCE</scope>
    <source>
        <strain evidence="2">ECLA1</strain>
    </source>
</reference>
<feature type="compositionally biased region" description="Basic and acidic residues" evidence="1">
    <location>
        <begin position="1135"/>
        <end position="1144"/>
    </location>
</feature>
<feature type="region of interest" description="Disordered" evidence="1">
    <location>
        <begin position="267"/>
        <end position="301"/>
    </location>
</feature>
<proteinExistence type="predicted"/>
<keyword evidence="3" id="KW-1185">Reference proteome</keyword>
<feature type="region of interest" description="Disordered" evidence="1">
    <location>
        <begin position="499"/>
        <end position="550"/>
    </location>
</feature>
<feature type="region of interest" description="Disordered" evidence="1">
    <location>
        <begin position="747"/>
        <end position="785"/>
    </location>
</feature>
<feature type="region of interest" description="Disordered" evidence="1">
    <location>
        <begin position="313"/>
        <end position="364"/>
    </location>
</feature>
<feature type="region of interest" description="Disordered" evidence="1">
    <location>
        <begin position="444"/>
        <end position="487"/>
    </location>
</feature>
<dbReference type="EMBL" id="JAWDGP010004969">
    <property type="protein sequence ID" value="KAK3760656.1"/>
    <property type="molecule type" value="Genomic_DNA"/>
</dbReference>
<feature type="region of interest" description="Disordered" evidence="1">
    <location>
        <begin position="1198"/>
        <end position="1232"/>
    </location>
</feature>
<feature type="compositionally biased region" description="Basic and acidic residues" evidence="1">
    <location>
        <begin position="204"/>
        <end position="214"/>
    </location>
</feature>
<feature type="region of interest" description="Disordered" evidence="1">
    <location>
        <begin position="702"/>
        <end position="735"/>
    </location>
</feature>
<feature type="region of interest" description="Disordered" evidence="1">
    <location>
        <begin position="128"/>
        <end position="239"/>
    </location>
</feature>
<accession>A0AAE0Z1R0</accession>
<feature type="compositionally biased region" description="Basic and acidic residues" evidence="1">
    <location>
        <begin position="887"/>
        <end position="896"/>
    </location>
</feature>
<feature type="compositionally biased region" description="Basic and acidic residues" evidence="1">
    <location>
        <begin position="142"/>
        <end position="152"/>
    </location>
</feature>
<dbReference type="Proteomes" id="UP001283361">
    <property type="component" value="Unassembled WGS sequence"/>
</dbReference>
<evidence type="ECO:0000256" key="1">
    <source>
        <dbReference type="SAM" id="MobiDB-lite"/>
    </source>
</evidence>
<feature type="compositionally biased region" description="Basic and acidic residues" evidence="1">
    <location>
        <begin position="948"/>
        <end position="958"/>
    </location>
</feature>
<feature type="region of interest" description="Disordered" evidence="1">
    <location>
        <begin position="1"/>
        <end position="26"/>
    </location>
</feature>
<name>A0AAE0Z1R0_9GAST</name>
<feature type="compositionally biased region" description="Basic and acidic residues" evidence="1">
    <location>
        <begin position="762"/>
        <end position="772"/>
    </location>
</feature>
<feature type="compositionally biased region" description="Basic and acidic residues" evidence="1">
    <location>
        <begin position="1072"/>
        <end position="1082"/>
    </location>
</feature>
<feature type="region of interest" description="Disordered" evidence="1">
    <location>
        <begin position="1072"/>
        <end position="1108"/>
    </location>
</feature>
<feature type="region of interest" description="Disordered" evidence="1">
    <location>
        <begin position="887"/>
        <end position="922"/>
    </location>
</feature>
<feature type="compositionally biased region" description="Basic and acidic residues" evidence="1">
    <location>
        <begin position="267"/>
        <end position="276"/>
    </location>
</feature>
<feature type="compositionally biased region" description="Basic and acidic residues" evidence="1">
    <location>
        <begin position="328"/>
        <end position="338"/>
    </location>
</feature>
<protein>
    <submittedName>
        <fullName evidence="2">Uncharacterized protein</fullName>
    </submittedName>
</protein>
<organism evidence="2 3">
    <name type="scientific">Elysia crispata</name>
    <name type="common">lettuce slug</name>
    <dbReference type="NCBI Taxonomy" id="231223"/>
    <lineage>
        <taxon>Eukaryota</taxon>
        <taxon>Metazoa</taxon>
        <taxon>Spiralia</taxon>
        <taxon>Lophotrochozoa</taxon>
        <taxon>Mollusca</taxon>
        <taxon>Gastropoda</taxon>
        <taxon>Heterobranchia</taxon>
        <taxon>Euthyneura</taxon>
        <taxon>Panpulmonata</taxon>
        <taxon>Sacoglossa</taxon>
        <taxon>Placobranchoidea</taxon>
        <taxon>Plakobranchidae</taxon>
        <taxon>Elysia</taxon>
    </lineage>
</organism>
<evidence type="ECO:0000313" key="3">
    <source>
        <dbReference type="Proteomes" id="UP001283361"/>
    </source>
</evidence>
<feature type="compositionally biased region" description="Basic and acidic residues" evidence="1">
    <location>
        <begin position="514"/>
        <end position="524"/>
    </location>
</feature>
<sequence>MIRRRGTRWGKIGVGSGEKYQADKRNLKQREQTRLAGRSGVISQLQVPPSRPERLYTTDTVSWAERADLTIPGSTIQTKEALHDRHDQRGSTRQTRLVGRSGVISQLQVPQPRPKRLYTTDTVSWAERGDLTTPGSTIQTKEALHDRHDQRGSTRQTRLVGRSGVFSQPQVPPSRPERLYTTDTVSWAERGDLTTPGSTIQTREALHDRHDQRGSTRQTRLAGRSGVISQLQVPPSRPERLYTTDTVSWAERGDLTTPGSTIQTREALHDRHDQRGSTRQTRLAGRSGVISQLQVPPSRPERLYTTDTVSWAERGDLTTPGSTIQTREALHDRHDQRGSTRQTRLAGRSGVFSQPQVPPSRPERLYTTDTVSWAERADLTTPGSTIQTREALHDRHDQRGSTRQTRLAGRSGVFSQPQVPPSRPERLYTTDTVSWAERGVLTTPGSTIQTREALHDRHDQRGSTRQTRLAGRSGVFSQLQVPPSRPERLYTTDTVSWAERGDLTTPGSTIQTREALHDRHDQRGSTRQTRLAGRSGVFSQPQVPPSRPERLYTTDTVSWAERADLTTPGSTIQTREALHDRHDQRGSTRQTRLAGRSGVISQLQVPPSRPERLYTTDTVSWAERGVLTTPGSTIQTREALHDRHDQRGSTRQTRLAGRSGVFSQLQVPPSRPERLYTTDTVSWAERGVLTTPGSTIQTREALHDRHDQRGSTRQTRLAGRSGVISQLQVPPSRPERLYTTDTVSWAERGDLTTPGSTIQTREALHDRHDQRGSTRQTRLAGRSGVISQLQVPPSRPERLYTTDTVSWAERADLTTPGSTIQTREALHDRHDQRGSTRQTRLAGRSGLISQLQVPPSRPERLYTTDTVSWAERADLTTPGSTIQTREALHDRHDQRGSTRQTRLAGRSGVFSQPQVPPSRPERLYTTDTVSWAERGVLTTPGSTIQTREALHDRHDQRGSTRQTRLAGRSGVFSQLQVPPSRPERLYTTDTVSWAERGDLTTPGSTIQTREALHDRHDQRGSTRQTRLAGRIGVISQPQVPPSRPERLYTTDTVSWAERGDLTTPGSTIQTREALHDRHDQRGSTRQTRLAGRSGLISQPQVPPSRPERLYTTDTVSWAERADLTTPGSTIQTREALHDRHDQRGSTRQTRLVGRSGVISQPQVPPSRPERLYTTDTVSWAERADLTTPGSTIQTREALHDRHDQRGSTRQTRLVGRSGVISQPQVPPSRPERLYTTDTVSWAERGVLTTPGSTIQTREALHDRHTKTIKQQLVSADTDGRQELTKAER</sequence>
<evidence type="ECO:0000313" key="2">
    <source>
        <dbReference type="EMBL" id="KAK3760656.1"/>
    </source>
</evidence>
<feature type="compositionally biased region" description="Basic and acidic residues" evidence="1">
    <location>
        <begin position="391"/>
        <end position="400"/>
    </location>
</feature>
<feature type="region of interest" description="Disordered" evidence="1">
    <location>
        <begin position="1135"/>
        <end position="1170"/>
    </location>
</feature>